<dbReference type="GO" id="GO:0005783">
    <property type="term" value="C:endoplasmic reticulum"/>
    <property type="evidence" value="ECO:0007669"/>
    <property type="project" value="TreeGrafter"/>
</dbReference>
<accession>A0A383VUE3</accession>
<keyword evidence="5 12" id="KW-0378">Hydrolase</keyword>
<feature type="region of interest" description="Disordered" evidence="13">
    <location>
        <begin position="1"/>
        <end position="29"/>
    </location>
</feature>
<evidence type="ECO:0000256" key="3">
    <source>
        <dbReference type="ARBA" id="ARBA00007658"/>
    </source>
</evidence>
<comment type="catalytic activity">
    <reaction evidence="8">
        <text>N(4)-(alpha-D-Man-(1-&gt;2)-alpha-D-Man-(1-&gt;2)-alpha-D-Man-(1-&gt;3)-[alpha-D-Man-(1-&gt;3)-[alpha-D-Man-(1-&gt;2)-alpha-D-Man-(1-&gt;6)]-alpha-D-Man-(1-&gt;6)]-beta-D-Man-(1-&gt;4)-beta-D-GlcNAc-(1-&gt;4)-beta-D-GlcNAc)-L-asparaginyl-[protein] (N-glucan mannose isomer 8A1,2,3B1,3) + 3 H2O = N(4)-(alpha-D-Man-(1-&gt;3)-[alpha-D-Man-(1-&gt;3)-[alpha-D-Man-(1-&gt;6)]-alpha-D-Man-(1-&gt;6)]-beta-D-Man-(1-&gt;4)-beta-D-GlcNAc-(1-&gt;4)-beta-D-GlcNAc)-L-asparaginyl-[protein] (N-glucan mannose isomer 5A1,2) + 3 beta-D-mannose</text>
        <dbReference type="Rhea" id="RHEA:56028"/>
        <dbReference type="Rhea" id="RHEA-COMP:14358"/>
        <dbReference type="Rhea" id="RHEA-COMP:14367"/>
        <dbReference type="ChEBI" id="CHEBI:15377"/>
        <dbReference type="ChEBI" id="CHEBI:28563"/>
        <dbReference type="ChEBI" id="CHEBI:59087"/>
        <dbReference type="ChEBI" id="CHEBI:60628"/>
        <dbReference type="EC" id="3.2.1.113"/>
    </reaction>
</comment>
<evidence type="ECO:0000256" key="10">
    <source>
        <dbReference type="PIRSR" id="PIRSR601382-2"/>
    </source>
</evidence>
<dbReference type="GO" id="GO:0005975">
    <property type="term" value="P:carbohydrate metabolic process"/>
    <property type="evidence" value="ECO:0007669"/>
    <property type="project" value="InterPro"/>
</dbReference>
<feature type="disulfide bond" evidence="11">
    <location>
        <begin position="419"/>
        <end position="455"/>
    </location>
</feature>
<evidence type="ECO:0000256" key="11">
    <source>
        <dbReference type="PIRSR" id="PIRSR601382-3"/>
    </source>
</evidence>
<feature type="region of interest" description="Disordered" evidence="13">
    <location>
        <begin position="61"/>
        <end position="105"/>
    </location>
</feature>
<keyword evidence="4 10" id="KW-0479">Metal-binding</keyword>
<feature type="compositionally biased region" description="Basic residues" evidence="13">
    <location>
        <begin position="61"/>
        <end position="72"/>
    </location>
</feature>
<evidence type="ECO:0000256" key="4">
    <source>
        <dbReference type="ARBA" id="ARBA00022723"/>
    </source>
</evidence>
<dbReference type="InterPro" id="IPR036026">
    <property type="entry name" value="Seven-hairpin_glycosidases"/>
</dbReference>
<keyword evidence="12" id="KW-0326">Glycosidase</keyword>
<name>A0A383VUE3_TETOB</name>
<dbReference type="PRINTS" id="PR00747">
    <property type="entry name" value="GLYHDRLASE47"/>
</dbReference>
<evidence type="ECO:0000256" key="7">
    <source>
        <dbReference type="ARBA" id="ARBA00023157"/>
    </source>
</evidence>
<comment type="catalytic activity">
    <reaction evidence="9">
        <text>N(4)-(alpha-D-Man-(1-&gt;2)-alpha-D-Man-(1-&gt;2)-alpha-D-Man-(1-&gt;3)-[alpha-D-Man-(1-&gt;2)-alpha-D-Man-(1-&gt;3)-[alpha-D-Man-(1-&gt;2)-alpha-D-Man-(1-&gt;6)]-alpha-D-Man-(1-&gt;6)]-beta-D-Man-(1-&gt;4)-beta-D-GlcNAc-(1-&gt;4)-beta-D-GlcNAc)-L-asparaginyl-[protein] (N-glucan mannose isomer 9A1,2,3B1,2,3) + 4 H2O = N(4)-(alpha-D-Man-(1-&gt;3)-[alpha-D-Man-(1-&gt;3)-[alpha-D-Man-(1-&gt;6)]-alpha-D-Man-(1-&gt;6)]-beta-D-Man-(1-&gt;4)-beta-D-GlcNAc-(1-&gt;4)-beta-D-GlcNAc)-L-asparaginyl-[protein] (N-glucan mannose isomer 5A1,2) + 4 beta-D-mannose</text>
        <dbReference type="Rhea" id="RHEA:56008"/>
        <dbReference type="Rhea" id="RHEA-COMP:14356"/>
        <dbReference type="Rhea" id="RHEA-COMP:14367"/>
        <dbReference type="ChEBI" id="CHEBI:15377"/>
        <dbReference type="ChEBI" id="CHEBI:28563"/>
        <dbReference type="ChEBI" id="CHEBI:59087"/>
        <dbReference type="ChEBI" id="CHEBI:139493"/>
        <dbReference type="EC" id="3.2.1.113"/>
    </reaction>
</comment>
<evidence type="ECO:0000313" key="14">
    <source>
        <dbReference type="EMBL" id="SZX69118.1"/>
    </source>
</evidence>
<dbReference type="InterPro" id="IPR050749">
    <property type="entry name" value="Glycosyl_Hydrolase_47"/>
</dbReference>
<sequence>MSSSIPGSDSSPSSIPTSSSSSGSSVSGPVLPVEQHIAAAAPAPVPVLLNPISSRRMHPRMSHLSWGHKHKQQQQQQQAPEKPAHPFSSMPPMYSLPPHDDSQRCQHTGICDGDYSCGPDGLGCVTSAKQRQEHVRKAISWSWEGYRKYAWGSDEVDVINHTPKAWFNLGLTIVDSLDTLIIAGLNEEYQQARHWVANQLEFKDGSKVQFFEVNIRILGGLLSAYYLSGGDDMYLQKAEMLADRLMVSFNTTSGMPSPFATFGNAAARAATPITDVKTNVAEAGTLSMEFTTIGRLLGRQDMSDAGMRFWQVLAGSRNFSGLYCMGLHTKDASCTDPKMTIGSAADSMYEYMLKQWVLSGGTQQLPLALYNSSMQGVRKHLVRHIWDGNVEMSFVSEATISQASGVINPTNDRFEHLTCFAGGMFVLGKLHNISTTTAPEDFDDITLGARIGRACYELYHQAPSGLAPDSVHYNNKAGGNLPSSVSQRRSAARKLAATAAATATAASAPAASTRQLLADTAPASQAAPSTQPASALAAAAAASNSTPPRIIASWNQLSKADFLRPEAIETLFYLWRASGDQIYREWGWNMFRAFERYCRVESGGYATVADVNLVPPKLAPKMESFWLAETLKYFYLLFEDDPALLPLDQWVFNTEAHPLPVWGSPADVQAMQQLKQRQQAAALEKQRLEANQAASQEGQHASSVPPLQQAVQIRRAL</sequence>
<reference evidence="14 15" key="1">
    <citation type="submission" date="2016-10" db="EMBL/GenBank/DDBJ databases">
        <authorList>
            <person name="Cai Z."/>
        </authorList>
    </citation>
    <scope>NUCLEOTIDE SEQUENCE [LARGE SCALE GENOMIC DNA]</scope>
</reference>
<dbReference type="PANTHER" id="PTHR11742">
    <property type="entry name" value="MANNOSYL-OLIGOSACCHARIDE ALPHA-1,2-MANNOSIDASE-RELATED"/>
    <property type="match status" value="1"/>
</dbReference>
<organism evidence="14 15">
    <name type="scientific">Tetradesmus obliquus</name>
    <name type="common">Green alga</name>
    <name type="synonym">Acutodesmus obliquus</name>
    <dbReference type="NCBI Taxonomy" id="3088"/>
    <lineage>
        <taxon>Eukaryota</taxon>
        <taxon>Viridiplantae</taxon>
        <taxon>Chlorophyta</taxon>
        <taxon>core chlorophytes</taxon>
        <taxon>Chlorophyceae</taxon>
        <taxon>CS clade</taxon>
        <taxon>Sphaeropleales</taxon>
        <taxon>Scenedesmaceae</taxon>
        <taxon>Tetradesmus</taxon>
    </lineage>
</organism>
<dbReference type="GO" id="GO:0005802">
    <property type="term" value="C:trans-Golgi network"/>
    <property type="evidence" value="ECO:0007669"/>
    <property type="project" value="TreeGrafter"/>
</dbReference>
<comment type="pathway">
    <text evidence="2">Protein modification; protein glycosylation.</text>
</comment>
<keyword evidence="6 10" id="KW-0106">Calcium</keyword>
<keyword evidence="7 11" id="KW-1015">Disulfide bond</keyword>
<dbReference type="GO" id="GO:0005768">
    <property type="term" value="C:endosome"/>
    <property type="evidence" value="ECO:0007669"/>
    <property type="project" value="TreeGrafter"/>
</dbReference>
<comment type="cofactor">
    <cofactor evidence="1 10">
        <name>Ca(2+)</name>
        <dbReference type="ChEBI" id="CHEBI:29108"/>
    </cofactor>
</comment>
<feature type="binding site" evidence="10">
    <location>
        <position position="654"/>
    </location>
    <ligand>
        <name>Ca(2+)</name>
        <dbReference type="ChEBI" id="CHEBI:29108"/>
    </ligand>
</feature>
<evidence type="ECO:0000256" key="5">
    <source>
        <dbReference type="ARBA" id="ARBA00022801"/>
    </source>
</evidence>
<dbReference type="PANTHER" id="PTHR11742:SF55">
    <property type="entry name" value="ENDOPLASMIC RETICULUM MANNOSYL-OLIGOSACCHARIDE 1,2-ALPHA-MANNOSIDASE"/>
    <property type="match status" value="1"/>
</dbReference>
<dbReference type="InterPro" id="IPR012341">
    <property type="entry name" value="6hp_glycosidase-like_sf"/>
</dbReference>
<dbReference type="InterPro" id="IPR001382">
    <property type="entry name" value="Glyco_hydro_47"/>
</dbReference>
<evidence type="ECO:0000256" key="12">
    <source>
        <dbReference type="RuleBase" id="RU361193"/>
    </source>
</evidence>
<dbReference type="GO" id="GO:0004571">
    <property type="term" value="F:mannosyl-oligosaccharide 1,2-alpha-mannosidase activity"/>
    <property type="evidence" value="ECO:0007669"/>
    <property type="project" value="UniProtKB-EC"/>
</dbReference>
<proteinExistence type="inferred from homology"/>
<evidence type="ECO:0000256" key="8">
    <source>
        <dbReference type="ARBA" id="ARBA00047669"/>
    </source>
</evidence>
<dbReference type="AlphaFoldDB" id="A0A383VUE3"/>
<dbReference type="SUPFAM" id="SSF48225">
    <property type="entry name" value="Seven-hairpin glycosidases"/>
    <property type="match status" value="1"/>
</dbReference>
<keyword evidence="15" id="KW-1185">Reference proteome</keyword>
<dbReference type="GO" id="GO:0016020">
    <property type="term" value="C:membrane"/>
    <property type="evidence" value="ECO:0007669"/>
    <property type="project" value="InterPro"/>
</dbReference>
<gene>
    <name evidence="14" type="ORF">BQ4739_LOCUS9419</name>
</gene>
<evidence type="ECO:0000256" key="13">
    <source>
        <dbReference type="SAM" id="MobiDB-lite"/>
    </source>
</evidence>
<dbReference type="EMBL" id="FNXT01000905">
    <property type="protein sequence ID" value="SZX69118.1"/>
    <property type="molecule type" value="Genomic_DNA"/>
</dbReference>
<evidence type="ECO:0000256" key="2">
    <source>
        <dbReference type="ARBA" id="ARBA00004922"/>
    </source>
</evidence>
<protein>
    <recommendedName>
        <fullName evidence="12">alpha-1,2-Mannosidase</fullName>
        <ecNumber evidence="12">3.2.1.-</ecNumber>
    </recommendedName>
</protein>
<dbReference type="GO" id="GO:0005509">
    <property type="term" value="F:calcium ion binding"/>
    <property type="evidence" value="ECO:0007669"/>
    <property type="project" value="InterPro"/>
</dbReference>
<dbReference type="EC" id="3.2.1.-" evidence="12"/>
<dbReference type="Gene3D" id="1.50.10.10">
    <property type="match status" value="2"/>
</dbReference>
<evidence type="ECO:0000256" key="1">
    <source>
        <dbReference type="ARBA" id="ARBA00001913"/>
    </source>
</evidence>
<dbReference type="Proteomes" id="UP000256970">
    <property type="component" value="Unassembled WGS sequence"/>
</dbReference>
<comment type="similarity">
    <text evidence="3 12">Belongs to the glycosyl hydrolase 47 family.</text>
</comment>
<dbReference type="Pfam" id="PF01532">
    <property type="entry name" value="Glyco_hydro_47"/>
    <property type="match status" value="1"/>
</dbReference>
<evidence type="ECO:0000313" key="15">
    <source>
        <dbReference type="Proteomes" id="UP000256970"/>
    </source>
</evidence>
<evidence type="ECO:0000256" key="9">
    <source>
        <dbReference type="ARBA" id="ARBA00048605"/>
    </source>
</evidence>
<dbReference type="STRING" id="3088.A0A383VUE3"/>
<evidence type="ECO:0000256" key="6">
    <source>
        <dbReference type="ARBA" id="ARBA00022837"/>
    </source>
</evidence>